<organism evidence="2">
    <name type="scientific">Retropinna nidovirus</name>
    <dbReference type="NCBI Taxonomy" id="3064111"/>
    <lineage>
        <taxon>Viruses</taxon>
        <taxon>Riboviria</taxon>
        <taxon>Orthornavirae</taxon>
        <taxon>Pisuviricota</taxon>
        <taxon>Pisoniviricetes</taxon>
        <taxon>Nidovirales</taxon>
    </lineage>
</organism>
<dbReference type="EMBL" id="OR270082">
    <property type="protein sequence ID" value="WLJ60768.1"/>
    <property type="molecule type" value="Genomic_RNA"/>
</dbReference>
<name>A0AA50A7U4_9NIDO</name>
<feature type="compositionally biased region" description="Polar residues" evidence="1">
    <location>
        <begin position="63"/>
        <end position="79"/>
    </location>
</feature>
<sequence>MLFLAMFSSLVLVVVLVQHANAAAICVCPVCGTTGTFVPSNTTLAPHASSVFPSSANVSTTTAAGRVTTPLTSRPSSTVTFKPSASSTTPATQSKSTITSKPSQQKPSTSPTAPLKPVTLPTTTAKASATNTTRTSIPTSAGCYMLSLNMCFSLATSTPAPCPLGVVLPFCYLTPHSVCYDLPAGKCVERGTGSRMLCNPQGIVIC</sequence>
<feature type="region of interest" description="Disordered" evidence="1">
    <location>
        <begin position="63"/>
        <end position="133"/>
    </location>
</feature>
<reference evidence="2" key="1">
    <citation type="journal article" date="2023" name="bioRxiv">
        <title>Host specificity shapes fish viromes across lakes on an isolated remote island.</title>
        <authorList>
            <person name="Grimwood R.M."/>
            <person name="Fortune-Kelly G."/>
            <person name="Holmes E.C."/>
            <person name="Ingram T."/>
            <person name="Geoghegan J.L."/>
        </authorList>
    </citation>
    <scope>NUCLEOTIDE SEQUENCE</scope>
    <source>
        <strain evidence="2">ROT-S</strain>
    </source>
</reference>
<evidence type="ECO:0000256" key="1">
    <source>
        <dbReference type="SAM" id="MobiDB-lite"/>
    </source>
</evidence>
<feature type="compositionally biased region" description="Low complexity" evidence="1">
    <location>
        <begin position="80"/>
        <end position="112"/>
    </location>
</feature>
<accession>A0AA50A7U4</accession>
<evidence type="ECO:0000313" key="2">
    <source>
        <dbReference type="EMBL" id="WLJ60768.1"/>
    </source>
</evidence>
<proteinExistence type="predicted"/>
<feature type="compositionally biased region" description="Low complexity" evidence="1">
    <location>
        <begin position="122"/>
        <end position="133"/>
    </location>
</feature>
<protein>
    <submittedName>
        <fullName evidence="2">Uncharacterized protein</fullName>
    </submittedName>
</protein>